<dbReference type="EMBL" id="JAIWYP010000001">
    <property type="protein sequence ID" value="KAH3890105.1"/>
    <property type="molecule type" value="Genomic_DNA"/>
</dbReference>
<accession>A0A9D4N6S8</accession>
<name>A0A9D4N6S8_DREPO</name>
<proteinExistence type="predicted"/>
<reference evidence="1" key="1">
    <citation type="journal article" date="2019" name="bioRxiv">
        <title>The Genome of the Zebra Mussel, Dreissena polymorpha: A Resource for Invasive Species Research.</title>
        <authorList>
            <person name="McCartney M.A."/>
            <person name="Auch B."/>
            <person name="Kono T."/>
            <person name="Mallez S."/>
            <person name="Zhang Y."/>
            <person name="Obille A."/>
            <person name="Becker A."/>
            <person name="Abrahante J.E."/>
            <person name="Garbe J."/>
            <person name="Badalamenti J.P."/>
            <person name="Herman A."/>
            <person name="Mangelson H."/>
            <person name="Liachko I."/>
            <person name="Sullivan S."/>
            <person name="Sone E.D."/>
            <person name="Koren S."/>
            <person name="Silverstein K.A.T."/>
            <person name="Beckman K.B."/>
            <person name="Gohl D.M."/>
        </authorList>
    </citation>
    <scope>NUCLEOTIDE SEQUENCE</scope>
    <source>
        <strain evidence="1">Duluth1</strain>
        <tissue evidence="1">Whole animal</tissue>
    </source>
</reference>
<gene>
    <name evidence="1" type="ORF">DPMN_014176</name>
</gene>
<organism evidence="1 2">
    <name type="scientific">Dreissena polymorpha</name>
    <name type="common">Zebra mussel</name>
    <name type="synonym">Mytilus polymorpha</name>
    <dbReference type="NCBI Taxonomy" id="45954"/>
    <lineage>
        <taxon>Eukaryota</taxon>
        <taxon>Metazoa</taxon>
        <taxon>Spiralia</taxon>
        <taxon>Lophotrochozoa</taxon>
        <taxon>Mollusca</taxon>
        <taxon>Bivalvia</taxon>
        <taxon>Autobranchia</taxon>
        <taxon>Heteroconchia</taxon>
        <taxon>Euheterodonta</taxon>
        <taxon>Imparidentia</taxon>
        <taxon>Neoheterodontei</taxon>
        <taxon>Myida</taxon>
        <taxon>Dreissenoidea</taxon>
        <taxon>Dreissenidae</taxon>
        <taxon>Dreissena</taxon>
    </lineage>
</organism>
<reference evidence="1" key="2">
    <citation type="submission" date="2020-11" db="EMBL/GenBank/DDBJ databases">
        <authorList>
            <person name="McCartney M.A."/>
            <person name="Auch B."/>
            <person name="Kono T."/>
            <person name="Mallez S."/>
            <person name="Becker A."/>
            <person name="Gohl D.M."/>
            <person name="Silverstein K.A.T."/>
            <person name="Koren S."/>
            <person name="Bechman K.B."/>
            <person name="Herman A."/>
            <person name="Abrahante J.E."/>
            <person name="Garbe J."/>
        </authorList>
    </citation>
    <scope>NUCLEOTIDE SEQUENCE</scope>
    <source>
        <strain evidence="1">Duluth1</strain>
        <tissue evidence="1">Whole animal</tissue>
    </source>
</reference>
<dbReference type="Proteomes" id="UP000828390">
    <property type="component" value="Unassembled WGS sequence"/>
</dbReference>
<sequence>MAVEERISSIRSSDKNCDIIDATMCIETNTVPKERDVEEINDLPGMLFAWNSKRLL</sequence>
<keyword evidence="2" id="KW-1185">Reference proteome</keyword>
<comment type="caution">
    <text evidence="1">The sequence shown here is derived from an EMBL/GenBank/DDBJ whole genome shotgun (WGS) entry which is preliminary data.</text>
</comment>
<protein>
    <submittedName>
        <fullName evidence="1">Uncharacterized protein</fullName>
    </submittedName>
</protein>
<dbReference type="AlphaFoldDB" id="A0A9D4N6S8"/>
<evidence type="ECO:0000313" key="1">
    <source>
        <dbReference type="EMBL" id="KAH3890105.1"/>
    </source>
</evidence>
<evidence type="ECO:0000313" key="2">
    <source>
        <dbReference type="Proteomes" id="UP000828390"/>
    </source>
</evidence>